<dbReference type="GO" id="GO:0005829">
    <property type="term" value="C:cytosol"/>
    <property type="evidence" value="ECO:0007669"/>
    <property type="project" value="TreeGrafter"/>
</dbReference>
<dbReference type="PANTHER" id="PTHR15830">
    <property type="entry name" value="TELOMERE LENGTH REGULATION PROTEIN TEL2 FAMILY MEMBER"/>
    <property type="match status" value="1"/>
</dbReference>
<dbReference type="EMBL" id="BRXU01000004">
    <property type="protein sequence ID" value="GLC50942.1"/>
    <property type="molecule type" value="Genomic_DNA"/>
</dbReference>
<protein>
    <recommendedName>
        <fullName evidence="2">TELO2 ARM repeat domain-containing protein</fullName>
    </recommendedName>
</protein>
<feature type="region of interest" description="Disordered" evidence="1">
    <location>
        <begin position="1078"/>
        <end position="1166"/>
    </location>
</feature>
<sequence>MNLEVPIRGLVREACKLADTADDADSIGALASVLHAALVVGDPGASCDEPVQTFKGREGAWQQIRLYLNELGTARQLLGPSAAADTARAIFFWLYSEHWSAVLLAASSNTPLKSRQQQQQEQQQQQQQQGTAPGSRLALLVAALMQLAPAPVLLRSLVSHLSLVTPLGSPSLTAPRGSGTAAAAAAADRTTATATATGGYAVSVTSRGADLAAAFLAQRFAAAEAPVGAASGGDGCGGAGGGGGGGGGGVSELLLHLAAGAVLTGSKPGEQAQHLRNRDAGAQTTEAGQSQLALGQEPGFGGAAGASGSGSGGGGGHEGCEGVLSPEDEAALRHLLLLPPPPPADRATATAAAAAPSRAAAGMYGTSYEPASLAALLVSVPDRAAGLLAAPPPPPLCGGSGLALLHPEVFYWRCLSQLLAALADPRRSVTAALTHLRRRLEQTTAPPLPAPPTEPGGRDGAAAGADGGAAASDSNGVAGGGGGAGGGGEVSAAGIGLLEPLAASAAVGLLAEVLERLAKRGHAAAAADALLACTTSLRQAYDTSTTGPDDAGIFGGDGSGDATNTRRRRRLRDGVAAALAQLADASAAALERLLAALLDRAAAAATALAAGGVGDPAEDGETRALTRQLEQQQRREVQLGLSPPLPPAAAAAALAALSWLLPPRLAEHPAVSYTLSDRLLLAQHRPSAPPPLARLQLLAAALHACRPPAAAAAAAAALAAAWGDAAAVARTSLQRQAYVTQALLYFLARMDRAEVEGAPGLLGGLLAGVSSRLGSPLVASQRQGMRVGRAFSLVLEPGSELFGDMGDLGLGPEELWPGALPPQVQWRPTPAAAVAAAAPRGDGDGDDAESMEPPAGAAAAAAAAAGDEDGDRRSVCTATDSDDEEGEEEDEEEEEEELRPLGSVEEMEGDPEAEAWRRAEPSSLQLRALAAALRKQDDVSTVLGALKRLEEVIRAAPDELGLVAPELVRSLLHCRVPEWADTETDTAPATEEVGSGRRQGRASGAAGAGPSASSSLASSSSSPAAQRRRSLVALLTLAPLPAGDALVPEVYSPHLDLHQRLTLLDALSAAAAELATDPRVAPRLTQGPGGRPLLTRPDPHHHSLAQAAPRRPRELPQPQPQSQPLQGGGQPVAEPGGDGGGRGGGVVAAAGCGRRGGPRTRVWAPAALRKRREEAEAAAAGRPAAGSGFGTFRNRFADVALRWAAGLLREVDRVKHGVDLLGRDHMLLGRLLATLATFAEAAAGSGAMTPLANATLELIRSPQVHAHPEPYVRRASLLAAGQVLAQLPPAAVAGALLGGSGASRDLQRGLLGAAVGGFGGAGGGGGGGGGGLAERLEWVADWCRSLADGDVDPHCRMMAQACVNLQADLASRCLASLQDAAGAAAPLAPTLPSLDLARTARLLASSPAPSLPGGGGGGGGGWSGVGMGGAAAAAALVRDVSAW</sequence>
<evidence type="ECO:0000313" key="4">
    <source>
        <dbReference type="Proteomes" id="UP001165080"/>
    </source>
</evidence>
<dbReference type="OrthoDB" id="545990at2759"/>
<comment type="caution">
    <text evidence="3">The sequence shown here is derived from an EMBL/GenBank/DDBJ whole genome shotgun (WGS) entry which is preliminary data.</text>
</comment>
<feature type="compositionally biased region" description="Low complexity" evidence="1">
    <location>
        <begin position="855"/>
        <end position="865"/>
    </location>
</feature>
<feature type="compositionally biased region" description="Gly residues" evidence="1">
    <location>
        <begin position="298"/>
        <end position="317"/>
    </location>
</feature>
<feature type="domain" description="TELO2 ARM repeat" evidence="2">
    <location>
        <begin position="715"/>
        <end position="804"/>
    </location>
</feature>
<feature type="compositionally biased region" description="Low complexity" evidence="1">
    <location>
        <begin position="460"/>
        <end position="474"/>
    </location>
</feature>
<accession>A0A9W6BF02</accession>
<dbReference type="Gene3D" id="1.25.40.720">
    <property type="entry name" value="Telomere length regulation protein 2, C-terminal domain"/>
    <property type="match status" value="1"/>
</dbReference>
<feature type="region of interest" description="Disordered" evidence="1">
    <location>
        <begin position="269"/>
        <end position="323"/>
    </location>
</feature>
<dbReference type="Proteomes" id="UP001165080">
    <property type="component" value="Unassembled WGS sequence"/>
</dbReference>
<gene>
    <name evidence="3" type="primary">PLEST008525</name>
    <name evidence="3" type="ORF">PLESTB_000449000</name>
</gene>
<reference evidence="3 4" key="1">
    <citation type="journal article" date="2023" name="Commun. Biol.">
        <title>Reorganization of the ancestral sex-determining regions during the evolution of trioecy in Pleodorina starrii.</title>
        <authorList>
            <person name="Takahashi K."/>
            <person name="Suzuki S."/>
            <person name="Kawai-Toyooka H."/>
            <person name="Yamamoto K."/>
            <person name="Hamaji T."/>
            <person name="Ootsuki R."/>
            <person name="Yamaguchi H."/>
            <person name="Kawachi M."/>
            <person name="Higashiyama T."/>
            <person name="Nozaki H."/>
        </authorList>
    </citation>
    <scope>NUCLEOTIDE SEQUENCE [LARGE SCALE GENOMIC DNA]</scope>
    <source>
        <strain evidence="3 4">NIES-4479</strain>
    </source>
</reference>
<dbReference type="GO" id="GO:0051083">
    <property type="term" value="P:'de novo' cotranslational protein folding"/>
    <property type="evidence" value="ECO:0007669"/>
    <property type="project" value="TreeGrafter"/>
</dbReference>
<dbReference type="Pfam" id="PF25320">
    <property type="entry name" value="TELO2_ARM"/>
    <property type="match status" value="1"/>
</dbReference>
<evidence type="ECO:0000259" key="2">
    <source>
        <dbReference type="Pfam" id="PF25320"/>
    </source>
</evidence>
<feature type="compositionally biased region" description="Polar residues" evidence="1">
    <location>
        <begin position="282"/>
        <end position="293"/>
    </location>
</feature>
<feature type="region of interest" description="Disordered" evidence="1">
    <location>
        <begin position="438"/>
        <end position="474"/>
    </location>
</feature>
<dbReference type="GO" id="GO:0042162">
    <property type="term" value="F:telomeric DNA binding"/>
    <property type="evidence" value="ECO:0007669"/>
    <property type="project" value="TreeGrafter"/>
</dbReference>
<dbReference type="GO" id="GO:0051879">
    <property type="term" value="F:Hsp90 protein binding"/>
    <property type="evidence" value="ECO:0007669"/>
    <property type="project" value="TreeGrafter"/>
</dbReference>
<name>A0A9W6BF02_9CHLO</name>
<feature type="region of interest" description="Disordered" evidence="1">
    <location>
        <begin position="813"/>
        <end position="919"/>
    </location>
</feature>
<dbReference type="PANTHER" id="PTHR15830:SF10">
    <property type="entry name" value="TELOMERE LENGTH REGULATION PROTEIN TEL2 HOMOLOG"/>
    <property type="match status" value="1"/>
</dbReference>
<feature type="compositionally biased region" description="Acidic residues" evidence="1">
    <location>
        <begin position="880"/>
        <end position="897"/>
    </location>
</feature>
<feature type="compositionally biased region" description="Gly residues" evidence="1">
    <location>
        <begin position="1126"/>
        <end position="1146"/>
    </location>
</feature>
<organism evidence="3 4">
    <name type="scientific">Pleodorina starrii</name>
    <dbReference type="NCBI Taxonomy" id="330485"/>
    <lineage>
        <taxon>Eukaryota</taxon>
        <taxon>Viridiplantae</taxon>
        <taxon>Chlorophyta</taxon>
        <taxon>core chlorophytes</taxon>
        <taxon>Chlorophyceae</taxon>
        <taxon>CS clade</taxon>
        <taxon>Chlamydomonadales</taxon>
        <taxon>Volvocaceae</taxon>
        <taxon>Pleodorina</taxon>
    </lineage>
</organism>
<feature type="compositionally biased region" description="Low complexity" evidence="1">
    <location>
        <begin position="831"/>
        <end position="840"/>
    </location>
</feature>
<dbReference type="InterPro" id="IPR038528">
    <property type="entry name" value="TEL2_C_sf"/>
</dbReference>
<dbReference type="InterPro" id="IPR057348">
    <property type="entry name" value="TELO2_ARM"/>
</dbReference>
<evidence type="ECO:0000256" key="1">
    <source>
        <dbReference type="SAM" id="MobiDB-lite"/>
    </source>
</evidence>
<evidence type="ECO:0000313" key="3">
    <source>
        <dbReference type="EMBL" id="GLC50942.1"/>
    </source>
</evidence>
<proteinExistence type="predicted"/>
<dbReference type="InterPro" id="IPR051970">
    <property type="entry name" value="TEL2_Regulation"/>
</dbReference>
<feature type="compositionally biased region" description="Low complexity" evidence="1">
    <location>
        <begin position="1001"/>
        <end position="1023"/>
    </location>
</feature>
<feature type="region of interest" description="Disordered" evidence="1">
    <location>
        <begin position="982"/>
        <end position="1023"/>
    </location>
</feature>
<keyword evidence="4" id="KW-1185">Reference proteome</keyword>